<comment type="caution">
    <text evidence="6">The sequence shown here is derived from an EMBL/GenBank/DDBJ whole genome shotgun (WGS) entry which is preliminary data.</text>
</comment>
<evidence type="ECO:0000256" key="4">
    <source>
        <dbReference type="ARBA" id="ARBA00022741"/>
    </source>
</evidence>
<dbReference type="InterPro" id="IPR004344">
    <property type="entry name" value="TTL/TTLL_fam"/>
</dbReference>
<comment type="subcellular location">
    <subcellularLocation>
        <location evidence="1">Cytoplasm</location>
    </subcellularLocation>
</comment>
<evidence type="ECO:0000313" key="6">
    <source>
        <dbReference type="EMBL" id="CAI6354325.1"/>
    </source>
</evidence>
<protein>
    <submittedName>
        <fullName evidence="6">Uncharacterized protein</fullName>
    </submittedName>
</protein>
<dbReference type="Pfam" id="PF03133">
    <property type="entry name" value="TTL"/>
    <property type="match status" value="1"/>
</dbReference>
<sequence>MNSNKYTSKRRILTPRNDKKQLVNQKLQTKSYTLKTPNKVDSVEIIENINNYISNTDLINKVKPSLTTNTNYKQDDSNGIPELKEECQNTELSKKSSINTRYPLNFKNYIQELHISLIKECNYNLLYYDNSLNATLSIESMASFTNQTLQAVKDQKIFSVLGYFPKISLELKNRGWVEKRDPYKPPINYSYYIKSSPYIVNWMESPPIISSIDQNEATVERLKNVQSWNILKDKKSDFIFVTKKRLIHWSTLSELTSVSQMTRHVFCTKNGLAKSLESYNNSETNLMFPRCHYIRSEEDKDAFVEDYITTALISTLKIIVKAIENNKKIFNANGNIPFKMIDFVKRCISIFLNKQITGSTKMDLWKFKNQKEEVWNEFIIHYTKLIVDSNAKFDHEYTYELELDVYAKCKYLLEKVKTYCPQHYIDGITNTWILKPTSNCSGHGIMLSRDLHTIKHKITEAGVLNNNYILQKYIERPLLINTCKIDLRQWFLVTNMNPVVVWMYKEGYVRFCANSFSMKNKHESIHLSNVRLQMKYRKYRNPRVPEECMWDYRQLQNHLRYN</sequence>
<evidence type="ECO:0000313" key="7">
    <source>
        <dbReference type="Proteomes" id="UP001160148"/>
    </source>
</evidence>
<accession>A0AAV0WEU9</accession>
<dbReference type="PANTHER" id="PTHR45870">
    <property type="entry name" value="TUBULIN MONOGLYCYLASE TTLL3"/>
    <property type="match status" value="1"/>
</dbReference>
<dbReference type="PROSITE" id="PS51221">
    <property type="entry name" value="TTL"/>
    <property type="match status" value="1"/>
</dbReference>
<dbReference type="GO" id="GO:0003341">
    <property type="term" value="P:cilium movement"/>
    <property type="evidence" value="ECO:0007669"/>
    <property type="project" value="TreeGrafter"/>
</dbReference>
<keyword evidence="3" id="KW-0436">Ligase</keyword>
<dbReference type="GO" id="GO:0060271">
    <property type="term" value="P:cilium assembly"/>
    <property type="evidence" value="ECO:0007669"/>
    <property type="project" value="TreeGrafter"/>
</dbReference>
<evidence type="ECO:0000256" key="5">
    <source>
        <dbReference type="ARBA" id="ARBA00022840"/>
    </source>
</evidence>
<dbReference type="PANTHER" id="PTHR45870:SF2">
    <property type="entry name" value="TUBULIN MONOGLYCYLASE TTLL3"/>
    <property type="match status" value="1"/>
</dbReference>
<dbReference type="EMBL" id="CARXXK010000002">
    <property type="protein sequence ID" value="CAI6354325.1"/>
    <property type="molecule type" value="Genomic_DNA"/>
</dbReference>
<evidence type="ECO:0000256" key="3">
    <source>
        <dbReference type="ARBA" id="ARBA00022598"/>
    </source>
</evidence>
<organism evidence="6 7">
    <name type="scientific">Macrosiphum euphorbiae</name>
    <name type="common">potato aphid</name>
    <dbReference type="NCBI Taxonomy" id="13131"/>
    <lineage>
        <taxon>Eukaryota</taxon>
        <taxon>Metazoa</taxon>
        <taxon>Ecdysozoa</taxon>
        <taxon>Arthropoda</taxon>
        <taxon>Hexapoda</taxon>
        <taxon>Insecta</taxon>
        <taxon>Pterygota</taxon>
        <taxon>Neoptera</taxon>
        <taxon>Paraneoptera</taxon>
        <taxon>Hemiptera</taxon>
        <taxon>Sternorrhyncha</taxon>
        <taxon>Aphidomorpha</taxon>
        <taxon>Aphidoidea</taxon>
        <taxon>Aphididae</taxon>
        <taxon>Macrosiphini</taxon>
        <taxon>Macrosiphum</taxon>
    </lineage>
</organism>
<gene>
    <name evidence="6" type="ORF">MEUPH1_LOCUS10340</name>
</gene>
<reference evidence="6 7" key="1">
    <citation type="submission" date="2023-01" db="EMBL/GenBank/DDBJ databases">
        <authorList>
            <person name="Whitehead M."/>
        </authorList>
    </citation>
    <scope>NUCLEOTIDE SEQUENCE [LARGE SCALE GENOMIC DNA]</scope>
</reference>
<keyword evidence="5" id="KW-0067">ATP-binding</keyword>
<dbReference type="SUPFAM" id="SSF56059">
    <property type="entry name" value="Glutathione synthetase ATP-binding domain-like"/>
    <property type="match status" value="1"/>
</dbReference>
<dbReference type="GO" id="GO:0015630">
    <property type="term" value="C:microtubule cytoskeleton"/>
    <property type="evidence" value="ECO:0007669"/>
    <property type="project" value="TreeGrafter"/>
</dbReference>
<evidence type="ECO:0000256" key="1">
    <source>
        <dbReference type="ARBA" id="ARBA00004496"/>
    </source>
</evidence>
<dbReference type="Gene3D" id="3.30.470.20">
    <property type="entry name" value="ATP-grasp fold, B domain"/>
    <property type="match status" value="1"/>
</dbReference>
<keyword evidence="7" id="KW-1185">Reference proteome</keyword>
<keyword evidence="4" id="KW-0547">Nucleotide-binding</keyword>
<dbReference type="AlphaFoldDB" id="A0AAV0WEU9"/>
<evidence type="ECO:0000256" key="2">
    <source>
        <dbReference type="ARBA" id="ARBA00022490"/>
    </source>
</evidence>
<name>A0AAV0WEU9_9HEMI</name>
<dbReference type="Proteomes" id="UP001160148">
    <property type="component" value="Unassembled WGS sequence"/>
</dbReference>
<dbReference type="GO" id="GO:0070736">
    <property type="term" value="F:protein-glycine ligase activity, initiating"/>
    <property type="evidence" value="ECO:0007669"/>
    <property type="project" value="TreeGrafter"/>
</dbReference>
<keyword evidence="2" id="KW-0963">Cytoplasm</keyword>
<dbReference type="GO" id="GO:0005524">
    <property type="term" value="F:ATP binding"/>
    <property type="evidence" value="ECO:0007669"/>
    <property type="project" value="UniProtKB-KW"/>
</dbReference>
<dbReference type="InterPro" id="IPR051437">
    <property type="entry name" value="TTLL_monoglycylase"/>
</dbReference>
<dbReference type="GO" id="GO:0005930">
    <property type="term" value="C:axoneme"/>
    <property type="evidence" value="ECO:0007669"/>
    <property type="project" value="TreeGrafter"/>
</dbReference>
<proteinExistence type="predicted"/>